<name>A0A2S5KMA6_9PROT</name>
<dbReference type="Proteomes" id="UP000238196">
    <property type="component" value="Unassembled WGS sequence"/>
</dbReference>
<dbReference type="OrthoDB" id="5296765at2"/>
<evidence type="ECO:0000256" key="2">
    <source>
        <dbReference type="ARBA" id="ARBA00022741"/>
    </source>
</evidence>
<dbReference type="InterPro" id="IPR003439">
    <property type="entry name" value="ABC_transporter-like_ATP-bd"/>
</dbReference>
<evidence type="ECO:0000313" key="7">
    <source>
        <dbReference type="EMBL" id="PPC75954.1"/>
    </source>
</evidence>
<gene>
    <name evidence="7" type="ORF">C4K68_17420</name>
</gene>
<dbReference type="GO" id="GO:0016887">
    <property type="term" value="F:ATP hydrolysis activity"/>
    <property type="evidence" value="ECO:0007669"/>
    <property type="project" value="InterPro"/>
</dbReference>
<keyword evidence="4" id="KW-1278">Translocase</keyword>
<dbReference type="Pfam" id="PF00005">
    <property type="entry name" value="ABC_tran"/>
    <property type="match status" value="1"/>
</dbReference>
<dbReference type="PROSITE" id="PS00211">
    <property type="entry name" value="ABC_TRANSPORTER_1"/>
    <property type="match status" value="1"/>
</dbReference>
<dbReference type="InterPro" id="IPR027417">
    <property type="entry name" value="P-loop_NTPase"/>
</dbReference>
<feature type="domain" description="ABC transporter" evidence="6">
    <location>
        <begin position="7"/>
        <end position="245"/>
    </location>
</feature>
<dbReference type="InterPro" id="IPR017871">
    <property type="entry name" value="ABC_transporter-like_CS"/>
</dbReference>
<dbReference type="EMBL" id="PRLP01000058">
    <property type="protein sequence ID" value="PPC75954.1"/>
    <property type="molecule type" value="Genomic_DNA"/>
</dbReference>
<dbReference type="AlphaFoldDB" id="A0A2S5KMA6"/>
<evidence type="ECO:0000259" key="6">
    <source>
        <dbReference type="PROSITE" id="PS50893"/>
    </source>
</evidence>
<comment type="function">
    <text evidence="5">Part of the ABC transporter complex HmuTUV involved in hemin import. Responsible for energy coupling to the transport system.</text>
</comment>
<dbReference type="PANTHER" id="PTHR42794:SF1">
    <property type="entry name" value="HEMIN IMPORT ATP-BINDING PROTEIN HMUV"/>
    <property type="match status" value="1"/>
</dbReference>
<evidence type="ECO:0000256" key="5">
    <source>
        <dbReference type="ARBA" id="ARBA00037066"/>
    </source>
</evidence>
<dbReference type="GO" id="GO:0005524">
    <property type="term" value="F:ATP binding"/>
    <property type="evidence" value="ECO:0007669"/>
    <property type="project" value="UniProtKB-KW"/>
</dbReference>
<evidence type="ECO:0000256" key="3">
    <source>
        <dbReference type="ARBA" id="ARBA00022840"/>
    </source>
</evidence>
<proteinExistence type="predicted"/>
<dbReference type="CDD" id="cd03214">
    <property type="entry name" value="ABC_Iron-Siderophores_B12_Hemin"/>
    <property type="match status" value="1"/>
</dbReference>
<evidence type="ECO:0000256" key="1">
    <source>
        <dbReference type="ARBA" id="ARBA00022448"/>
    </source>
</evidence>
<evidence type="ECO:0000313" key="8">
    <source>
        <dbReference type="Proteomes" id="UP000238196"/>
    </source>
</evidence>
<protein>
    <submittedName>
        <fullName evidence="7">ABC transporter</fullName>
    </submittedName>
</protein>
<organism evidence="7 8">
    <name type="scientific">Proteobacteria bacterium 228</name>
    <dbReference type="NCBI Taxonomy" id="2083153"/>
    <lineage>
        <taxon>Bacteria</taxon>
        <taxon>Pseudomonadati</taxon>
        <taxon>Pseudomonadota</taxon>
    </lineage>
</organism>
<dbReference type="InterPro" id="IPR003593">
    <property type="entry name" value="AAA+_ATPase"/>
</dbReference>
<comment type="caution">
    <text evidence="7">The sequence shown here is derived from an EMBL/GenBank/DDBJ whole genome shotgun (WGS) entry which is preliminary data.</text>
</comment>
<dbReference type="SUPFAM" id="SSF52540">
    <property type="entry name" value="P-loop containing nucleoside triphosphate hydrolases"/>
    <property type="match status" value="1"/>
</dbReference>
<sequence>MQSGMQLCTAGLEVSHQRKALLGPADVTVKQGELVALIGPNGAGKSTLLKSLAGLVSDYRGQIYLNDDSYRNLTPQQLARHIAYVPQQHQCAWPLTVREVVALGRLAQGNTVDQHHPLVDMALSRCDCLVLQNRTVNTLSGGELARVMLARALACDTPMLLADEPLAGLDPHHQLSIMAVLRRLAHLITEGSIIPKGVLVVLHDLELAARFADRVILMHNGKVRADGLASEVLVPAHINPVYGVDFRVDWQVRPPQIQALSPF</sequence>
<keyword evidence="2" id="KW-0547">Nucleotide-binding</keyword>
<dbReference type="PROSITE" id="PS50893">
    <property type="entry name" value="ABC_TRANSPORTER_2"/>
    <property type="match status" value="1"/>
</dbReference>
<reference evidence="7 8" key="1">
    <citation type="submission" date="2018-02" db="EMBL/GenBank/DDBJ databases">
        <title>novel marine gammaproteobacteria from coastal saline agro ecosystem.</title>
        <authorList>
            <person name="Krishnan R."/>
            <person name="Ramesh Kumar N."/>
        </authorList>
    </citation>
    <scope>NUCLEOTIDE SEQUENCE [LARGE SCALE GENOMIC DNA]</scope>
    <source>
        <strain evidence="7 8">228</strain>
    </source>
</reference>
<evidence type="ECO:0000256" key="4">
    <source>
        <dbReference type="ARBA" id="ARBA00022967"/>
    </source>
</evidence>
<accession>A0A2S5KMA6</accession>
<keyword evidence="1" id="KW-0813">Transport</keyword>
<dbReference type="Gene3D" id="3.40.50.300">
    <property type="entry name" value="P-loop containing nucleotide triphosphate hydrolases"/>
    <property type="match status" value="1"/>
</dbReference>
<dbReference type="PANTHER" id="PTHR42794">
    <property type="entry name" value="HEMIN IMPORT ATP-BINDING PROTEIN HMUV"/>
    <property type="match status" value="1"/>
</dbReference>
<dbReference type="SMART" id="SM00382">
    <property type="entry name" value="AAA"/>
    <property type="match status" value="1"/>
</dbReference>
<keyword evidence="3" id="KW-0067">ATP-binding</keyword>